<organism evidence="2 3">
    <name type="scientific">Vermiconidia calcicola</name>
    <dbReference type="NCBI Taxonomy" id="1690605"/>
    <lineage>
        <taxon>Eukaryota</taxon>
        <taxon>Fungi</taxon>
        <taxon>Dikarya</taxon>
        <taxon>Ascomycota</taxon>
        <taxon>Pezizomycotina</taxon>
        <taxon>Dothideomycetes</taxon>
        <taxon>Dothideomycetidae</taxon>
        <taxon>Mycosphaerellales</taxon>
        <taxon>Extremaceae</taxon>
        <taxon>Vermiconidia</taxon>
    </lineage>
</organism>
<feature type="compositionally biased region" description="Polar residues" evidence="1">
    <location>
        <begin position="190"/>
        <end position="202"/>
    </location>
</feature>
<evidence type="ECO:0000256" key="1">
    <source>
        <dbReference type="SAM" id="MobiDB-lite"/>
    </source>
</evidence>
<dbReference type="EMBL" id="JAXLQG010000017">
    <property type="protein sequence ID" value="KAK5531265.1"/>
    <property type="molecule type" value="Genomic_DNA"/>
</dbReference>
<gene>
    <name evidence="2" type="ORF">LTR25_008372</name>
</gene>
<dbReference type="Proteomes" id="UP001345827">
    <property type="component" value="Unassembled WGS sequence"/>
</dbReference>
<evidence type="ECO:0000313" key="2">
    <source>
        <dbReference type="EMBL" id="KAK5531265.1"/>
    </source>
</evidence>
<feature type="region of interest" description="Disordered" evidence="1">
    <location>
        <begin position="160"/>
        <end position="242"/>
    </location>
</feature>
<dbReference type="AlphaFoldDB" id="A0AAV9PZZ9"/>
<protein>
    <submittedName>
        <fullName evidence="2">Uncharacterized protein</fullName>
    </submittedName>
</protein>
<feature type="compositionally biased region" description="Polar residues" evidence="1">
    <location>
        <begin position="210"/>
        <end position="219"/>
    </location>
</feature>
<accession>A0AAV9PZZ9</accession>
<comment type="caution">
    <text evidence="2">The sequence shown here is derived from an EMBL/GenBank/DDBJ whole genome shotgun (WGS) entry which is preliminary data.</text>
</comment>
<name>A0AAV9PZZ9_9PEZI</name>
<keyword evidence="3" id="KW-1185">Reference proteome</keyword>
<reference evidence="2 3" key="1">
    <citation type="submission" date="2023-06" db="EMBL/GenBank/DDBJ databases">
        <title>Black Yeasts Isolated from many extreme environments.</title>
        <authorList>
            <person name="Coleine C."/>
            <person name="Stajich J.E."/>
            <person name="Selbmann L."/>
        </authorList>
    </citation>
    <scope>NUCLEOTIDE SEQUENCE [LARGE SCALE GENOMIC DNA]</scope>
    <source>
        <strain evidence="2 3">CCFEE 5887</strain>
    </source>
</reference>
<evidence type="ECO:0000313" key="3">
    <source>
        <dbReference type="Proteomes" id="UP001345827"/>
    </source>
</evidence>
<sequence length="242" mass="28000">MDSLDEKEYHGETGRLQKVVLDIMDFWRPRHWALLWLDKRENRRRLKMERRRLKMEKRRLKMEEGRFRADPVVDRHWPWNFPDGVSDIRVMGVYGANAGVTSKEPEPGEGPDEKELANMYERQAEEVPELFAELFESLSEEELANMLATQAEALRRLVPPSKRPVTVAPERHDGQSTPSTITSDEAVATYQGQKSFETSQAFNKRRKTSRTWPKNTSLPAPTHGRLSSRIQKKARSSVSAEP</sequence>
<proteinExistence type="predicted"/>